<organism evidence="2 3">
    <name type="scientific">Acanthoscelides obtectus</name>
    <name type="common">Bean weevil</name>
    <name type="synonym">Bruchus obtectus</name>
    <dbReference type="NCBI Taxonomy" id="200917"/>
    <lineage>
        <taxon>Eukaryota</taxon>
        <taxon>Metazoa</taxon>
        <taxon>Ecdysozoa</taxon>
        <taxon>Arthropoda</taxon>
        <taxon>Hexapoda</taxon>
        <taxon>Insecta</taxon>
        <taxon>Pterygota</taxon>
        <taxon>Neoptera</taxon>
        <taxon>Endopterygota</taxon>
        <taxon>Coleoptera</taxon>
        <taxon>Polyphaga</taxon>
        <taxon>Cucujiformia</taxon>
        <taxon>Chrysomeloidea</taxon>
        <taxon>Chrysomelidae</taxon>
        <taxon>Bruchinae</taxon>
        <taxon>Bruchini</taxon>
        <taxon>Acanthoscelides</taxon>
    </lineage>
</organism>
<evidence type="ECO:0000256" key="1">
    <source>
        <dbReference type="SAM" id="MobiDB-lite"/>
    </source>
</evidence>
<dbReference type="Proteomes" id="UP001152888">
    <property type="component" value="Unassembled WGS sequence"/>
</dbReference>
<reference evidence="2" key="1">
    <citation type="submission" date="2022-03" db="EMBL/GenBank/DDBJ databases">
        <authorList>
            <person name="Sayadi A."/>
        </authorList>
    </citation>
    <scope>NUCLEOTIDE SEQUENCE</scope>
</reference>
<keyword evidence="3" id="KW-1185">Reference proteome</keyword>
<proteinExistence type="predicted"/>
<evidence type="ECO:0000313" key="2">
    <source>
        <dbReference type="EMBL" id="CAH2005869.1"/>
    </source>
</evidence>
<comment type="caution">
    <text evidence="2">The sequence shown here is derived from an EMBL/GenBank/DDBJ whole genome shotgun (WGS) entry which is preliminary data.</text>
</comment>
<name>A0A9P0Q223_ACAOB</name>
<dbReference type="EMBL" id="CAKOFQ010007662">
    <property type="protein sequence ID" value="CAH2005869.1"/>
    <property type="molecule type" value="Genomic_DNA"/>
</dbReference>
<sequence length="34" mass="4114">MALRQIGRVDPPLPKTHRRQTVQMRSMREILREI</sequence>
<evidence type="ECO:0000313" key="3">
    <source>
        <dbReference type="Proteomes" id="UP001152888"/>
    </source>
</evidence>
<feature type="region of interest" description="Disordered" evidence="1">
    <location>
        <begin position="1"/>
        <end position="22"/>
    </location>
</feature>
<protein>
    <submittedName>
        <fullName evidence="2">Uncharacterized protein</fullName>
    </submittedName>
</protein>
<dbReference type="OrthoDB" id="10449428at2759"/>
<accession>A0A9P0Q223</accession>
<dbReference type="AlphaFoldDB" id="A0A9P0Q223"/>
<gene>
    <name evidence="2" type="ORF">ACAOBT_LOCUS28789</name>
</gene>